<accession>A0A0D0AN13</accession>
<dbReference type="AlphaFoldDB" id="A0A0D0AN13"/>
<evidence type="ECO:0000313" key="1">
    <source>
        <dbReference type="EMBL" id="KIK35617.1"/>
    </source>
</evidence>
<evidence type="ECO:0000313" key="2">
    <source>
        <dbReference type="Proteomes" id="UP000054485"/>
    </source>
</evidence>
<sequence length="103" mass="11777">WVSESLRSFEIVKDRGFISLMKTGQPEYYIPTPKTVARDVRLVFDYTGKLNFATDAWTLPNHCAYVAVSVHLEHEGQLLSMILDIVEVSKVKVNRNIDIHCNP</sequence>
<feature type="non-terminal residue" evidence="1">
    <location>
        <position position="103"/>
    </location>
</feature>
<dbReference type="HOGENOM" id="CLU_167975_1_0_1"/>
<dbReference type="STRING" id="930992.A0A0D0AN13"/>
<dbReference type="EMBL" id="KN835605">
    <property type="protein sequence ID" value="KIK35617.1"/>
    <property type="molecule type" value="Genomic_DNA"/>
</dbReference>
<organism evidence="1 2">
    <name type="scientific">Suillus luteus UH-Slu-Lm8-n1</name>
    <dbReference type="NCBI Taxonomy" id="930992"/>
    <lineage>
        <taxon>Eukaryota</taxon>
        <taxon>Fungi</taxon>
        <taxon>Dikarya</taxon>
        <taxon>Basidiomycota</taxon>
        <taxon>Agaricomycotina</taxon>
        <taxon>Agaricomycetes</taxon>
        <taxon>Agaricomycetidae</taxon>
        <taxon>Boletales</taxon>
        <taxon>Suillineae</taxon>
        <taxon>Suillaceae</taxon>
        <taxon>Suillus</taxon>
    </lineage>
</organism>
<name>A0A0D0AN13_9AGAM</name>
<dbReference type="OrthoDB" id="2683041at2759"/>
<dbReference type="Proteomes" id="UP000054485">
    <property type="component" value="Unassembled WGS sequence"/>
</dbReference>
<reference evidence="1 2" key="1">
    <citation type="submission" date="2014-04" db="EMBL/GenBank/DDBJ databases">
        <authorList>
            <consortium name="DOE Joint Genome Institute"/>
            <person name="Kuo A."/>
            <person name="Ruytinx J."/>
            <person name="Rineau F."/>
            <person name="Colpaert J."/>
            <person name="Kohler A."/>
            <person name="Nagy L.G."/>
            <person name="Floudas D."/>
            <person name="Copeland A."/>
            <person name="Barry K.W."/>
            <person name="Cichocki N."/>
            <person name="Veneault-Fourrey C."/>
            <person name="LaButti K."/>
            <person name="Lindquist E.A."/>
            <person name="Lipzen A."/>
            <person name="Lundell T."/>
            <person name="Morin E."/>
            <person name="Murat C."/>
            <person name="Sun H."/>
            <person name="Tunlid A."/>
            <person name="Henrissat B."/>
            <person name="Grigoriev I.V."/>
            <person name="Hibbett D.S."/>
            <person name="Martin F."/>
            <person name="Nordberg H.P."/>
            <person name="Cantor M.N."/>
            <person name="Hua S.X."/>
        </authorList>
    </citation>
    <scope>NUCLEOTIDE SEQUENCE [LARGE SCALE GENOMIC DNA]</scope>
    <source>
        <strain evidence="1 2">UH-Slu-Lm8-n1</strain>
    </source>
</reference>
<dbReference type="InParanoid" id="A0A0D0AN13"/>
<proteinExistence type="predicted"/>
<feature type="non-terminal residue" evidence="1">
    <location>
        <position position="1"/>
    </location>
</feature>
<protein>
    <submittedName>
        <fullName evidence="1">Uncharacterized protein</fullName>
    </submittedName>
</protein>
<gene>
    <name evidence="1" type="ORF">CY34DRAFT_95779</name>
</gene>
<dbReference type="SUPFAM" id="SSF140996">
    <property type="entry name" value="Hermes dimerisation domain"/>
    <property type="match status" value="1"/>
</dbReference>
<keyword evidence="2" id="KW-1185">Reference proteome</keyword>
<reference evidence="2" key="2">
    <citation type="submission" date="2015-01" db="EMBL/GenBank/DDBJ databases">
        <title>Evolutionary Origins and Diversification of the Mycorrhizal Mutualists.</title>
        <authorList>
            <consortium name="DOE Joint Genome Institute"/>
            <consortium name="Mycorrhizal Genomics Consortium"/>
            <person name="Kohler A."/>
            <person name="Kuo A."/>
            <person name="Nagy L.G."/>
            <person name="Floudas D."/>
            <person name="Copeland A."/>
            <person name="Barry K.W."/>
            <person name="Cichocki N."/>
            <person name="Veneault-Fourrey C."/>
            <person name="LaButti K."/>
            <person name="Lindquist E.A."/>
            <person name="Lipzen A."/>
            <person name="Lundell T."/>
            <person name="Morin E."/>
            <person name="Murat C."/>
            <person name="Riley R."/>
            <person name="Ohm R."/>
            <person name="Sun H."/>
            <person name="Tunlid A."/>
            <person name="Henrissat B."/>
            <person name="Grigoriev I.V."/>
            <person name="Hibbett D.S."/>
            <person name="Martin F."/>
        </authorList>
    </citation>
    <scope>NUCLEOTIDE SEQUENCE [LARGE SCALE GENOMIC DNA]</scope>
    <source>
        <strain evidence="2">UH-Slu-Lm8-n1</strain>
    </source>
</reference>